<dbReference type="EMBL" id="NMUH01000361">
    <property type="protein sequence ID" value="MQL77693.1"/>
    <property type="molecule type" value="Genomic_DNA"/>
</dbReference>
<evidence type="ECO:0000313" key="3">
    <source>
        <dbReference type="Proteomes" id="UP000652761"/>
    </source>
</evidence>
<evidence type="ECO:0000313" key="2">
    <source>
        <dbReference type="EMBL" id="MQL77693.1"/>
    </source>
</evidence>
<feature type="region of interest" description="Disordered" evidence="1">
    <location>
        <begin position="130"/>
        <end position="150"/>
    </location>
</feature>
<organism evidence="2 3">
    <name type="scientific">Colocasia esculenta</name>
    <name type="common">Wild taro</name>
    <name type="synonym">Arum esculentum</name>
    <dbReference type="NCBI Taxonomy" id="4460"/>
    <lineage>
        <taxon>Eukaryota</taxon>
        <taxon>Viridiplantae</taxon>
        <taxon>Streptophyta</taxon>
        <taxon>Embryophyta</taxon>
        <taxon>Tracheophyta</taxon>
        <taxon>Spermatophyta</taxon>
        <taxon>Magnoliopsida</taxon>
        <taxon>Liliopsida</taxon>
        <taxon>Araceae</taxon>
        <taxon>Aroideae</taxon>
        <taxon>Colocasieae</taxon>
        <taxon>Colocasia</taxon>
    </lineage>
</organism>
<gene>
    <name evidence="2" type="ORF">Taro_010107</name>
</gene>
<evidence type="ECO:0000256" key="1">
    <source>
        <dbReference type="SAM" id="MobiDB-lite"/>
    </source>
</evidence>
<accession>A0A843U8K0</accession>
<dbReference type="Proteomes" id="UP000652761">
    <property type="component" value="Unassembled WGS sequence"/>
</dbReference>
<proteinExistence type="predicted"/>
<comment type="caution">
    <text evidence="2">The sequence shown here is derived from an EMBL/GenBank/DDBJ whole genome shotgun (WGS) entry which is preliminary data.</text>
</comment>
<reference evidence="2" key="1">
    <citation type="submission" date="2017-07" db="EMBL/GenBank/DDBJ databases">
        <title>Taro Niue Genome Assembly and Annotation.</title>
        <authorList>
            <person name="Atibalentja N."/>
            <person name="Keating K."/>
            <person name="Fields C.J."/>
        </authorList>
    </citation>
    <scope>NUCLEOTIDE SEQUENCE</scope>
    <source>
        <strain evidence="2">Niue_2</strain>
        <tissue evidence="2">Leaf</tissue>
    </source>
</reference>
<keyword evidence="3" id="KW-1185">Reference proteome</keyword>
<sequence length="247" mass="26631">MFCLGDAQPAIFQSLLYKTTSPALAPLVSFGPEIGSFARLPSMPSSRVTASCRFPPEQPPTTPCAHSTRPWYPPTISAISPRTTLPIPQPPTFPGVPIAATSHAANDLHRINKASRNCFKRSAIHTTGISGRSAWHEPRPGSLEPEAAGCPRSSPVCDNLHWRQCYAMETLQATSHESFACQASELYSDRGLLLSLALPPPPLLSSFTNEACSPRGTPRVRGPPWLSLSAVREQTSLTTTAFSDDGR</sequence>
<dbReference type="AlphaFoldDB" id="A0A843U8K0"/>
<name>A0A843U8K0_COLES</name>
<protein>
    <submittedName>
        <fullName evidence="2">Uncharacterized protein</fullName>
    </submittedName>
</protein>